<dbReference type="Proteomes" id="UP000181661">
    <property type="component" value="Unassembled WGS sequence"/>
</dbReference>
<name>A0A1S2UHL8_9PSED</name>
<dbReference type="EMBL" id="FNTS01000002">
    <property type="protein sequence ID" value="SEE54496.1"/>
    <property type="molecule type" value="Genomic_DNA"/>
</dbReference>
<reference evidence="2 4" key="2">
    <citation type="submission" date="2016-10" db="EMBL/GenBank/DDBJ databases">
        <authorList>
            <person name="Varghese N."/>
            <person name="Submissions S."/>
        </authorList>
    </citation>
    <scope>NUCLEOTIDE SEQUENCE [LARGE SCALE GENOMIC DNA]</scope>
    <source>
        <strain evidence="2 4">BS2773</strain>
    </source>
</reference>
<sequence length="168" mass="19525">MHPNDPFIPFAHIYIAIDLKDFNTCKVGLTTSQNPLNRIRAGRTSNPYYVPFVSYNLGQLGIGKAELKDFERYLHRKISDRVPFADGDFESEWLTTSPIYTNAQVIHHIVNGFRKDGEDAYFFNDDGDIRLDRLGEIRTYYSYSAQDLTKKFGDKVHPQYLEHFSCKF</sequence>
<evidence type="ECO:0000313" key="4">
    <source>
        <dbReference type="Proteomes" id="UP000182179"/>
    </source>
</evidence>
<proteinExistence type="predicted"/>
<gene>
    <name evidence="1" type="ORF">BFL40_27355</name>
    <name evidence="2" type="ORF">SAMN04515675_6158</name>
</gene>
<dbReference type="RefSeq" id="WP_071486862.1">
    <property type="nucleotide sequence ID" value="NZ_FNTS01000002.1"/>
</dbReference>
<evidence type="ECO:0000313" key="3">
    <source>
        <dbReference type="Proteomes" id="UP000181661"/>
    </source>
</evidence>
<accession>A0A1S2UHL8</accession>
<reference evidence="1 3" key="1">
    <citation type="submission" date="2016-08" db="EMBL/GenBank/DDBJ databases">
        <title>Draft genome sequence of Pseudomonas costantinii LMG 22119, type strain isolated from cultivated mushroom (Agaricus bisporus) sporophores.</title>
        <authorList>
            <person name="Tambong J.T."/>
        </authorList>
    </citation>
    <scope>NUCLEOTIDE SEQUENCE [LARGE SCALE GENOMIC DNA]</scope>
    <source>
        <strain evidence="1 3">LMG 22119</strain>
    </source>
</reference>
<evidence type="ECO:0000313" key="2">
    <source>
        <dbReference type="EMBL" id="SEE54496.1"/>
    </source>
</evidence>
<organism evidence="1 3">
    <name type="scientific">Pseudomonas costantinii</name>
    <dbReference type="NCBI Taxonomy" id="168469"/>
    <lineage>
        <taxon>Bacteria</taxon>
        <taxon>Pseudomonadati</taxon>
        <taxon>Pseudomonadota</taxon>
        <taxon>Gammaproteobacteria</taxon>
        <taxon>Pseudomonadales</taxon>
        <taxon>Pseudomonadaceae</taxon>
        <taxon>Pseudomonas</taxon>
    </lineage>
</organism>
<evidence type="ECO:0000313" key="1">
    <source>
        <dbReference type="EMBL" id="OIN45957.1"/>
    </source>
</evidence>
<keyword evidence="4" id="KW-1185">Reference proteome</keyword>
<protein>
    <submittedName>
        <fullName evidence="1">Uncharacterized protein</fullName>
    </submittedName>
</protein>
<dbReference type="AlphaFoldDB" id="A0A1S2UHL8"/>
<dbReference type="Proteomes" id="UP000182179">
    <property type="component" value="Unassembled WGS sequence"/>
</dbReference>
<dbReference type="EMBL" id="MDDR01000052">
    <property type="protein sequence ID" value="OIN45957.1"/>
    <property type="molecule type" value="Genomic_DNA"/>
</dbReference>
<comment type="caution">
    <text evidence="1">The sequence shown here is derived from an EMBL/GenBank/DDBJ whole genome shotgun (WGS) entry which is preliminary data.</text>
</comment>